<dbReference type="KEGG" id="mis:MICPUN_96328"/>
<dbReference type="Gene3D" id="1.10.3460.10">
    <property type="entry name" value="Chlorophyll a/b binding protein domain"/>
    <property type="match status" value="1"/>
</dbReference>
<feature type="binding site" evidence="6">
    <location>
        <position position="196"/>
    </location>
    <ligand>
        <name>chlorophyll a</name>
        <dbReference type="ChEBI" id="CHEBI:58416"/>
        <label>1</label>
    </ligand>
</feature>
<feature type="binding site" description="axial binding residue" evidence="6">
    <location>
        <position position="156"/>
    </location>
    <ligand>
        <name>chlorophyll b</name>
        <dbReference type="ChEBI" id="CHEBI:61721"/>
        <label>2</label>
    </ligand>
    <ligandPart>
        <name>Mg</name>
        <dbReference type="ChEBI" id="CHEBI:25107"/>
    </ligandPart>
</feature>
<feature type="binding site" evidence="6">
    <location>
        <position position="208"/>
    </location>
    <ligand>
        <name>chlorophyll a</name>
        <dbReference type="ChEBI" id="CHEBI:58416"/>
        <label>1</label>
    </ligand>
</feature>
<comment type="function">
    <text evidence="7">The light-harvesting complex (LHC) functions as a light receptor, it captures and delivers excitation energy to photosystems with which it is closely associated.</text>
</comment>
<dbReference type="GO" id="GO:0009765">
    <property type="term" value="P:photosynthesis, light harvesting"/>
    <property type="evidence" value="ECO:0007669"/>
    <property type="project" value="InterPro"/>
</dbReference>
<keyword evidence="7" id="KW-0603">Photosystem I</keyword>
<gene>
    <name evidence="8" type="primary">LI818</name>
    <name evidence="8" type="ORF">MICPUN_96328</name>
</gene>
<accession>C1E3Q9</accession>
<dbReference type="Pfam" id="PF00504">
    <property type="entry name" value="Chloroa_b-bind"/>
    <property type="match status" value="1"/>
</dbReference>
<dbReference type="GO" id="GO:0009523">
    <property type="term" value="C:photosystem II"/>
    <property type="evidence" value="ECO:0007669"/>
    <property type="project" value="UniProtKB-KW"/>
</dbReference>
<feature type="binding site" evidence="6">
    <location>
        <position position="191"/>
    </location>
    <ligand>
        <name>chlorophyll a</name>
        <dbReference type="ChEBI" id="CHEBI:58416"/>
        <label>1</label>
    </ligand>
</feature>
<dbReference type="EMBL" id="CP001325">
    <property type="protein sequence ID" value="ACO62980.1"/>
    <property type="molecule type" value="Genomic_DNA"/>
</dbReference>
<dbReference type="eggNOG" id="ENOG502RXY6">
    <property type="taxonomic scope" value="Eukaryota"/>
</dbReference>
<keyword evidence="4 7" id="KW-0934">Plastid</keyword>
<dbReference type="AlphaFoldDB" id="C1E3Q9"/>
<keyword evidence="9" id="KW-1185">Reference proteome</keyword>
<evidence type="ECO:0000256" key="2">
    <source>
        <dbReference type="ARBA" id="ARBA00022528"/>
    </source>
</evidence>
<dbReference type="RefSeq" id="XP_002501722.1">
    <property type="nucleotide sequence ID" value="XM_002501676.1"/>
</dbReference>
<keyword evidence="3 7" id="KW-0602">Photosynthesis</keyword>
<dbReference type="STRING" id="296587.C1E3Q9"/>
<dbReference type="InterPro" id="IPR001344">
    <property type="entry name" value="Chloro_AB-bd_pln"/>
</dbReference>
<evidence type="ECO:0000256" key="1">
    <source>
        <dbReference type="ARBA" id="ARBA00022494"/>
    </source>
</evidence>
<keyword evidence="7" id="KW-0604">Photosystem II</keyword>
<dbReference type="GO" id="GO:0009522">
    <property type="term" value="C:photosystem I"/>
    <property type="evidence" value="ECO:0007669"/>
    <property type="project" value="UniProtKB-KW"/>
</dbReference>
<comment type="subcellular location">
    <subcellularLocation>
        <location evidence="7">Plastid</location>
        <location evidence="7">Chloroplast thylakoid membrane</location>
    </subcellularLocation>
</comment>
<evidence type="ECO:0000256" key="6">
    <source>
        <dbReference type="PIRSR" id="PIRSR601344-1"/>
    </source>
</evidence>
<evidence type="ECO:0000256" key="5">
    <source>
        <dbReference type="ARBA" id="ARBA00022991"/>
    </source>
</evidence>
<feature type="binding site" evidence="6">
    <location>
        <position position="84"/>
    </location>
    <ligand>
        <name>chlorophyll a</name>
        <dbReference type="ChEBI" id="CHEBI:58416"/>
        <label>1</label>
    </ligand>
</feature>
<proteinExistence type="inferred from homology"/>
<protein>
    <recommendedName>
        <fullName evidence="7">Chlorophyll a-b binding protein, chloroplastic</fullName>
    </recommendedName>
</protein>
<feature type="binding site" evidence="6">
    <location>
        <position position="194"/>
    </location>
    <ligand>
        <name>chlorophyll a</name>
        <dbReference type="ChEBI" id="CHEBI:58416"/>
        <label>1</label>
    </ligand>
</feature>
<name>C1E3Q9_MICCC</name>
<keyword evidence="7" id="KW-0793">Thylakoid</keyword>
<evidence type="ECO:0000256" key="4">
    <source>
        <dbReference type="ARBA" id="ARBA00022640"/>
    </source>
</evidence>
<dbReference type="InterPro" id="IPR022796">
    <property type="entry name" value="Chloroa_b-bind"/>
</dbReference>
<dbReference type="GeneID" id="8242623"/>
<dbReference type="SUPFAM" id="SSF103511">
    <property type="entry name" value="Chlorophyll a-b binding protein"/>
    <property type="match status" value="1"/>
</dbReference>
<organism evidence="8 9">
    <name type="scientific">Micromonas commoda (strain RCC299 / NOUM17 / CCMP2709)</name>
    <name type="common">Picoplanktonic green alga</name>
    <dbReference type="NCBI Taxonomy" id="296587"/>
    <lineage>
        <taxon>Eukaryota</taxon>
        <taxon>Viridiplantae</taxon>
        <taxon>Chlorophyta</taxon>
        <taxon>Mamiellophyceae</taxon>
        <taxon>Mamiellales</taxon>
        <taxon>Mamiellaceae</taxon>
        <taxon>Micromonas</taxon>
    </lineage>
</organism>
<keyword evidence="2 7" id="KW-0150">Chloroplast</keyword>
<dbReference type="Proteomes" id="UP000002009">
    <property type="component" value="Chromosome 4"/>
</dbReference>
<reference evidence="8 9" key="1">
    <citation type="journal article" date="2009" name="Science">
        <title>Green evolution and dynamic adaptations revealed by genomes of the marine picoeukaryotes Micromonas.</title>
        <authorList>
            <person name="Worden A.Z."/>
            <person name="Lee J.H."/>
            <person name="Mock T."/>
            <person name="Rouze P."/>
            <person name="Simmons M.P."/>
            <person name="Aerts A.L."/>
            <person name="Allen A.E."/>
            <person name="Cuvelier M.L."/>
            <person name="Derelle E."/>
            <person name="Everett M.V."/>
            <person name="Foulon E."/>
            <person name="Grimwood J."/>
            <person name="Gundlach H."/>
            <person name="Henrissat B."/>
            <person name="Napoli C."/>
            <person name="McDonald S.M."/>
            <person name="Parker M.S."/>
            <person name="Rombauts S."/>
            <person name="Salamov A."/>
            <person name="Von Dassow P."/>
            <person name="Badger J.H."/>
            <person name="Coutinho P.M."/>
            <person name="Demir E."/>
            <person name="Dubchak I."/>
            <person name="Gentemann C."/>
            <person name="Eikrem W."/>
            <person name="Gready J.E."/>
            <person name="John U."/>
            <person name="Lanier W."/>
            <person name="Lindquist E.A."/>
            <person name="Lucas S."/>
            <person name="Mayer K.F."/>
            <person name="Moreau H."/>
            <person name="Not F."/>
            <person name="Otillar R."/>
            <person name="Panaud O."/>
            <person name="Pangilinan J."/>
            <person name="Paulsen I."/>
            <person name="Piegu B."/>
            <person name="Poliakov A."/>
            <person name="Robbens S."/>
            <person name="Schmutz J."/>
            <person name="Toulza E."/>
            <person name="Wyss T."/>
            <person name="Zelensky A."/>
            <person name="Zhou K."/>
            <person name="Armbrust E.V."/>
            <person name="Bhattacharya D."/>
            <person name="Goodenough U.W."/>
            <person name="Van de Peer Y."/>
            <person name="Grigoriev I.V."/>
        </authorList>
    </citation>
    <scope>NUCLEOTIDE SEQUENCE [LARGE SCALE GENOMIC DNA]</scope>
    <source>
        <strain evidence="9">RCC299 / NOUM17</strain>
    </source>
</reference>
<evidence type="ECO:0000256" key="7">
    <source>
        <dbReference type="RuleBase" id="RU363080"/>
    </source>
</evidence>
<sequence>MTLAIRTLRVCASSTRPTAKSTATTDKKKAVVTAGKTFSDISAAVDAGLVKGCAPFEDGLDAFGFFNNIDQAEAQRYADVEITHGRVAMLAAIGVLVGEQVEGSSFLFDSQVTGPAINHFQQVPGLFWGLLGAFIFVVEASRVQQAWQDPFVADRLFLLKSDHVPGDYGFDPLSLGDGISDEELARHKMGELNNGRLAMIAISGMVGQELVNGLNLLPADDVMGLGFRLPGAQAGFRALEQACRGAPNEAECAKAFDAAERGGAAALENLLNQGSLLTSIFSAN</sequence>
<dbReference type="PANTHER" id="PTHR21649">
    <property type="entry name" value="CHLOROPHYLL A/B BINDING PROTEIN"/>
    <property type="match status" value="1"/>
</dbReference>
<evidence type="ECO:0000256" key="3">
    <source>
        <dbReference type="ARBA" id="ARBA00022531"/>
    </source>
</evidence>
<keyword evidence="5 7" id="KW-0157">Chromophore</keyword>
<dbReference type="GO" id="GO:0009535">
    <property type="term" value="C:chloroplast thylakoid membrane"/>
    <property type="evidence" value="ECO:0007669"/>
    <property type="project" value="UniProtKB-SubCell"/>
</dbReference>
<comment type="similarity">
    <text evidence="7">Belongs to the light-harvesting chlorophyll a/b-binding (LHC) protein family.</text>
</comment>
<dbReference type="InParanoid" id="C1E3Q9"/>
<dbReference type="GO" id="GO:0016168">
    <property type="term" value="F:chlorophyll binding"/>
    <property type="evidence" value="ECO:0007669"/>
    <property type="project" value="UniProtKB-KW"/>
</dbReference>
<dbReference type="OrthoDB" id="423598at2759"/>
<keyword evidence="1 6" id="KW-0148">Chlorophyll</keyword>
<evidence type="ECO:0000313" key="8">
    <source>
        <dbReference type="EMBL" id="ACO62980.1"/>
    </source>
</evidence>
<feature type="binding site" description="axial binding residue" evidence="6">
    <location>
        <position position="86"/>
    </location>
    <ligand>
        <name>chlorophyll b</name>
        <dbReference type="ChEBI" id="CHEBI:61721"/>
        <label>1</label>
    </ligand>
    <ligandPart>
        <name>Mg</name>
        <dbReference type="ChEBI" id="CHEBI:25107"/>
    </ligandPart>
</feature>
<evidence type="ECO:0000313" key="9">
    <source>
        <dbReference type="Proteomes" id="UP000002009"/>
    </source>
</evidence>
<dbReference type="OMA" id="HVPGDYG"/>
<feature type="binding site" evidence="6">
    <location>
        <position position="81"/>
    </location>
    <ligand>
        <name>chlorophyll a</name>
        <dbReference type="ChEBI" id="CHEBI:58416"/>
        <label>1</label>
    </ligand>
</feature>